<evidence type="ECO:0000313" key="3">
    <source>
        <dbReference type="EMBL" id="KAA0033269.1"/>
    </source>
</evidence>
<reference evidence="5 6" key="1">
    <citation type="submission" date="2019-08" db="EMBL/GenBank/DDBJ databases">
        <title>Draft genome sequences of two oriental melons (Cucumis melo L. var makuwa).</title>
        <authorList>
            <person name="Kwon S.-Y."/>
        </authorList>
    </citation>
    <scope>NUCLEOTIDE SEQUENCE [LARGE SCALE GENOMIC DNA]</scope>
    <source>
        <strain evidence="6">cv. Chang Bougi</strain>
        <strain evidence="5">cv. SW 3</strain>
        <tissue evidence="4">Leaf</tissue>
    </source>
</reference>
<feature type="domain" description="Retroviral polymerase SH3-like" evidence="2">
    <location>
        <begin position="4"/>
        <end position="44"/>
    </location>
</feature>
<comment type="caution">
    <text evidence="4">The sequence shown here is derived from an EMBL/GenBank/DDBJ whole genome shotgun (WGS) entry which is preliminary data.</text>
</comment>
<sequence length="106" mass="12172">MFFIVGYDASSKGYKLYNPITKKTMVSRDVVFDEEAPWNWNDKPKDYKFLFFPDDHYEPSDIASLSTPPTSPIPPQQNTPSSSVSSSERPRGMRTLRVTFVMKLKS</sequence>
<organism evidence="4 6">
    <name type="scientific">Cucumis melo var. makuwa</name>
    <name type="common">Oriental melon</name>
    <dbReference type="NCBI Taxonomy" id="1194695"/>
    <lineage>
        <taxon>Eukaryota</taxon>
        <taxon>Viridiplantae</taxon>
        <taxon>Streptophyta</taxon>
        <taxon>Embryophyta</taxon>
        <taxon>Tracheophyta</taxon>
        <taxon>Spermatophyta</taxon>
        <taxon>Magnoliopsida</taxon>
        <taxon>eudicotyledons</taxon>
        <taxon>Gunneridae</taxon>
        <taxon>Pentapetalae</taxon>
        <taxon>rosids</taxon>
        <taxon>fabids</taxon>
        <taxon>Cucurbitales</taxon>
        <taxon>Cucurbitaceae</taxon>
        <taxon>Benincaseae</taxon>
        <taxon>Cucumis</taxon>
    </lineage>
</organism>
<evidence type="ECO:0000259" key="2">
    <source>
        <dbReference type="Pfam" id="PF25597"/>
    </source>
</evidence>
<protein>
    <submittedName>
        <fullName evidence="4">Copia-type polyprotein</fullName>
    </submittedName>
</protein>
<evidence type="ECO:0000313" key="4">
    <source>
        <dbReference type="EMBL" id="TYK14834.1"/>
    </source>
</evidence>
<evidence type="ECO:0000256" key="1">
    <source>
        <dbReference type="SAM" id="MobiDB-lite"/>
    </source>
</evidence>
<dbReference type="Pfam" id="PF25597">
    <property type="entry name" value="SH3_retrovirus"/>
    <property type="match status" value="1"/>
</dbReference>
<evidence type="ECO:0000313" key="6">
    <source>
        <dbReference type="Proteomes" id="UP000321947"/>
    </source>
</evidence>
<feature type="compositionally biased region" description="Low complexity" evidence="1">
    <location>
        <begin position="78"/>
        <end position="87"/>
    </location>
</feature>
<dbReference type="EMBL" id="SSTE01020899">
    <property type="protein sequence ID" value="KAA0033269.1"/>
    <property type="molecule type" value="Genomic_DNA"/>
</dbReference>
<dbReference type="EMBL" id="SSTD01008933">
    <property type="protein sequence ID" value="TYK14834.1"/>
    <property type="molecule type" value="Genomic_DNA"/>
</dbReference>
<proteinExistence type="predicted"/>
<dbReference type="AlphaFoldDB" id="A0A5D3CV57"/>
<dbReference type="InterPro" id="IPR057670">
    <property type="entry name" value="SH3_retrovirus"/>
</dbReference>
<gene>
    <name evidence="4" type="ORF">E5676_scaffold472G00320</name>
    <name evidence="3" type="ORF">E6C27_scaffold845G00670</name>
</gene>
<dbReference type="Proteomes" id="UP000321393">
    <property type="component" value="Unassembled WGS sequence"/>
</dbReference>
<feature type="region of interest" description="Disordered" evidence="1">
    <location>
        <begin position="60"/>
        <end position="94"/>
    </location>
</feature>
<accession>A0A5D3CV57</accession>
<evidence type="ECO:0000313" key="5">
    <source>
        <dbReference type="Proteomes" id="UP000321393"/>
    </source>
</evidence>
<dbReference type="Proteomes" id="UP000321947">
    <property type="component" value="Unassembled WGS sequence"/>
</dbReference>
<dbReference type="OrthoDB" id="6776856at2759"/>
<name>A0A5D3CV57_CUCMM</name>